<reference evidence="3 4" key="1">
    <citation type="submission" date="2021-01" db="EMBL/GenBank/DDBJ databases">
        <title>Identification of strong promoters based on the transcriptome of Brevibacillus choshinensis.</title>
        <authorList>
            <person name="Yao D."/>
            <person name="Zhang K."/>
            <person name="Wu J."/>
        </authorList>
    </citation>
    <scope>NUCLEOTIDE SEQUENCE [LARGE SCALE GENOMIC DNA]</scope>
    <source>
        <strain evidence="3 4">HPD31-SP3</strain>
    </source>
</reference>
<dbReference type="Proteomes" id="UP000596248">
    <property type="component" value="Chromosome"/>
</dbReference>
<evidence type="ECO:0000313" key="4">
    <source>
        <dbReference type="Proteomes" id="UP000596248"/>
    </source>
</evidence>
<feature type="compositionally biased region" description="Polar residues" evidence="1">
    <location>
        <begin position="206"/>
        <end position="229"/>
    </location>
</feature>
<feature type="region of interest" description="Disordered" evidence="1">
    <location>
        <begin position="125"/>
        <end position="271"/>
    </location>
</feature>
<evidence type="ECO:0000256" key="1">
    <source>
        <dbReference type="SAM" id="MobiDB-lite"/>
    </source>
</evidence>
<dbReference type="EMBL" id="CP069127">
    <property type="protein sequence ID" value="QRG66044.1"/>
    <property type="molecule type" value="Genomic_DNA"/>
</dbReference>
<gene>
    <name evidence="3" type="ORF">JNE38_21050</name>
</gene>
<evidence type="ECO:0000313" key="3">
    <source>
        <dbReference type="EMBL" id="QRG66044.1"/>
    </source>
</evidence>
<protein>
    <recommendedName>
        <fullName evidence="5">DUF4367 domain-containing protein</fullName>
    </recommendedName>
</protein>
<feature type="compositionally biased region" description="Basic and acidic residues" evidence="1">
    <location>
        <begin position="236"/>
        <end position="252"/>
    </location>
</feature>
<feature type="compositionally biased region" description="Polar residues" evidence="1">
    <location>
        <begin position="125"/>
        <end position="148"/>
    </location>
</feature>
<name>A0ABX7FK81_BRECH</name>
<keyword evidence="4" id="KW-1185">Reference proteome</keyword>
<evidence type="ECO:0008006" key="5">
    <source>
        <dbReference type="Google" id="ProtNLM"/>
    </source>
</evidence>
<feature type="region of interest" description="Disordered" evidence="1">
    <location>
        <begin position="67"/>
        <end position="91"/>
    </location>
</feature>
<accession>A0ABX7FK81</accession>
<keyword evidence="2" id="KW-0472">Membrane</keyword>
<feature type="transmembrane region" description="Helical" evidence="2">
    <location>
        <begin position="98"/>
        <end position="116"/>
    </location>
</feature>
<evidence type="ECO:0000256" key="2">
    <source>
        <dbReference type="SAM" id="Phobius"/>
    </source>
</evidence>
<sequence length="453" mass="47971">MNCQAFRKAWLEDTDSDVISHIETCEDCIIWIEEQMTTDEEVQFLKEVPLPSVNLEERIMQAIYQDAGKGTPPHAATESLQPPTPLASSKRRTKGFPSLAWVSAAAVLLIVGLAGYQQLQSNDSQMASMPQSATSGSPNQGIAYNAESQPEAPKSEAPVQDSLATSDAAPAAAGTLAKQQAPAAQTPKAADTPSVMSESAIAMNKQAKTISPQSRAATESQPTARSSVVTPPVTEPAKKETTIALADQEKARKSAAKATEETDQSVAASGEPVYSLTAQSVPEADENASAKAVVGPPAPSVQKAAITLSTFSDIETAVQASDLPVPVLASSANGFAVSDISVQYESETSQKATRLTADYKRNKSWIKIDVVRNTHGKRSLSIPGTFTATELFTVGQEQAIGVSFDQQGAKPSTVQHAVHFNAQAKNQSLYVVMSANGISLDELIETAKQLTWE</sequence>
<proteinExistence type="predicted"/>
<organism evidence="3 4">
    <name type="scientific">Brevibacillus choshinensis</name>
    <dbReference type="NCBI Taxonomy" id="54911"/>
    <lineage>
        <taxon>Bacteria</taxon>
        <taxon>Bacillati</taxon>
        <taxon>Bacillota</taxon>
        <taxon>Bacilli</taxon>
        <taxon>Bacillales</taxon>
        <taxon>Paenibacillaceae</taxon>
        <taxon>Brevibacillus</taxon>
    </lineage>
</organism>
<keyword evidence="2" id="KW-0812">Transmembrane</keyword>
<feature type="compositionally biased region" description="Low complexity" evidence="1">
    <location>
        <begin position="161"/>
        <end position="193"/>
    </location>
</feature>
<keyword evidence="2" id="KW-1133">Transmembrane helix</keyword>